<comment type="caution">
    <text evidence="2">The sequence shown here is derived from an EMBL/GenBank/DDBJ whole genome shotgun (WGS) entry which is preliminary data.</text>
</comment>
<dbReference type="RefSeq" id="WP_306886313.1">
    <property type="nucleotide sequence ID" value="NZ_BMSM01000003.1"/>
</dbReference>
<evidence type="ECO:0000313" key="3">
    <source>
        <dbReference type="Proteomes" id="UP001231675"/>
    </source>
</evidence>
<protein>
    <submittedName>
        <fullName evidence="2">Acyl-CoA reductase-like NAD-dependent aldehyde dehydrogenase</fullName>
    </submittedName>
</protein>
<sequence>MTIPSLHIGRSFPGMTPDIEAACPCPKALCGLVIQDQVTEACGQHHWSAAKTMRQTHPADQCPGAVASAGQAPATGQAALRQLAADALRPWLLGADEADVEYAADAVLDAVLPTAADQTAVRAAALREGAEAIATHPGPHRDDLQPDAPGFWWDTRDRDAAADLLRRMADEAQPAQTETEHCVHDRRTHTRHHHQPIPGCPWCTPKEQA</sequence>
<reference evidence="2 3" key="1">
    <citation type="submission" date="2023-07" db="EMBL/GenBank/DDBJ databases">
        <title>Sequencing the genomes of 1000 actinobacteria strains.</title>
        <authorList>
            <person name="Klenk H.-P."/>
        </authorList>
    </citation>
    <scope>NUCLEOTIDE SEQUENCE [LARGE SCALE GENOMIC DNA]</scope>
    <source>
        <strain evidence="2 3">DSM 40229</strain>
    </source>
</reference>
<keyword evidence="3" id="KW-1185">Reference proteome</keyword>
<organism evidence="2 3">
    <name type="scientific">Streptomyces griseoviridis</name>
    <dbReference type="NCBI Taxonomy" id="45398"/>
    <lineage>
        <taxon>Bacteria</taxon>
        <taxon>Bacillati</taxon>
        <taxon>Actinomycetota</taxon>
        <taxon>Actinomycetes</taxon>
        <taxon>Kitasatosporales</taxon>
        <taxon>Streptomycetaceae</taxon>
        <taxon>Streptomyces</taxon>
    </lineage>
</organism>
<evidence type="ECO:0000313" key="2">
    <source>
        <dbReference type="EMBL" id="MDP9682392.1"/>
    </source>
</evidence>
<feature type="compositionally biased region" description="Basic residues" evidence="1">
    <location>
        <begin position="186"/>
        <end position="195"/>
    </location>
</feature>
<dbReference type="EMBL" id="JAURUD010000001">
    <property type="protein sequence ID" value="MDP9682392.1"/>
    <property type="molecule type" value="Genomic_DNA"/>
</dbReference>
<proteinExistence type="predicted"/>
<dbReference type="Proteomes" id="UP001231675">
    <property type="component" value="Unassembled WGS sequence"/>
</dbReference>
<dbReference type="GeneID" id="91551843"/>
<evidence type="ECO:0000256" key="1">
    <source>
        <dbReference type="SAM" id="MobiDB-lite"/>
    </source>
</evidence>
<feature type="region of interest" description="Disordered" evidence="1">
    <location>
        <begin position="134"/>
        <end position="153"/>
    </location>
</feature>
<gene>
    <name evidence="2" type="ORF">J2S47_002894</name>
</gene>
<feature type="region of interest" description="Disordered" evidence="1">
    <location>
        <begin position="171"/>
        <end position="209"/>
    </location>
</feature>
<name>A0ABT9LF96_STRGD</name>
<accession>A0ABT9LF96</accession>